<dbReference type="eggNOG" id="ENOG502S0SB">
    <property type="taxonomic scope" value="Eukaryota"/>
</dbReference>
<dbReference type="SMART" id="SM00239">
    <property type="entry name" value="C2"/>
    <property type="match status" value="1"/>
</dbReference>
<dbReference type="KEGG" id="nnu:104591911"/>
<dbReference type="GO" id="GO:0006952">
    <property type="term" value="P:defense response"/>
    <property type="evidence" value="ECO:0007669"/>
    <property type="project" value="InterPro"/>
</dbReference>
<name>A0A1U7Z7L4_NELNU</name>
<evidence type="ECO:0000256" key="1">
    <source>
        <dbReference type="SAM" id="MobiDB-lite"/>
    </source>
</evidence>
<organism evidence="2 3">
    <name type="scientific">Nelumbo nucifera</name>
    <name type="common">Sacred lotus</name>
    <dbReference type="NCBI Taxonomy" id="4432"/>
    <lineage>
        <taxon>Eukaryota</taxon>
        <taxon>Viridiplantae</taxon>
        <taxon>Streptophyta</taxon>
        <taxon>Embryophyta</taxon>
        <taxon>Tracheophyta</taxon>
        <taxon>Spermatophyta</taxon>
        <taxon>Magnoliopsida</taxon>
        <taxon>Proteales</taxon>
        <taxon>Nelumbonaceae</taxon>
        <taxon>Nelumbo</taxon>
    </lineage>
</organism>
<dbReference type="CDD" id="cd04051">
    <property type="entry name" value="C2_SRC2_like"/>
    <property type="match status" value="1"/>
</dbReference>
<sequence length="287" mass="32218">MESCNLQLKVVSCRHLKAFNFFQKLSVYAVVSIVSDESQQNQPLQPQKQRTPIDRNGDGNPEWNHEMEFDLKHISFLDCDHVFIDFDLRCDGIIFGDKSIGEVRVPFKHLVDEFDGSVRFASYQVRSADGKPNGVLNFSYKLNDKGKKYPASENENGGFPVPSVEAHYPSPHINNLAPAIHYPYPDIHYVPPPATGIYYQAPAEVYYPVPAPPPPPPPIAQVAYYPPPPLTSMVYPTPPEWNRLGSGYGGYHYQVAVGGQSGTAFTDTWGEYLRDNGENARMLRNGR</sequence>
<dbReference type="InterPro" id="IPR035892">
    <property type="entry name" value="C2_domain_sf"/>
</dbReference>
<dbReference type="Proteomes" id="UP000189703">
    <property type="component" value="Unplaced"/>
</dbReference>
<dbReference type="SUPFAM" id="SSF49562">
    <property type="entry name" value="C2 domain (Calcium/lipid-binding domain, CaLB)"/>
    <property type="match status" value="1"/>
</dbReference>
<accession>A0A1U7Z7L4</accession>
<dbReference type="Pfam" id="PF00168">
    <property type="entry name" value="C2"/>
    <property type="match status" value="1"/>
</dbReference>
<reference evidence="3" key="1">
    <citation type="submission" date="2025-08" db="UniProtKB">
        <authorList>
            <consortium name="RefSeq"/>
        </authorList>
    </citation>
    <scope>IDENTIFICATION</scope>
</reference>
<evidence type="ECO:0000313" key="2">
    <source>
        <dbReference type="Proteomes" id="UP000189703"/>
    </source>
</evidence>
<feature type="compositionally biased region" description="Basic and acidic residues" evidence="1">
    <location>
        <begin position="51"/>
        <end position="62"/>
    </location>
</feature>
<protein>
    <submittedName>
        <fullName evidence="3">Protein SRC2-like</fullName>
    </submittedName>
</protein>
<evidence type="ECO:0000313" key="3">
    <source>
        <dbReference type="RefSeq" id="XP_010249359.1"/>
    </source>
</evidence>
<dbReference type="PANTHER" id="PTHR32246">
    <property type="entry name" value="INGRESSION PROTEIN FIC1"/>
    <property type="match status" value="1"/>
</dbReference>
<dbReference type="PROSITE" id="PS50004">
    <property type="entry name" value="C2"/>
    <property type="match status" value="1"/>
</dbReference>
<proteinExistence type="predicted"/>
<dbReference type="InterPro" id="IPR044750">
    <property type="entry name" value="C2_SRC2/BAP"/>
</dbReference>
<dbReference type="OMA" id="HVSYQVC"/>
<keyword evidence="2" id="KW-1185">Reference proteome</keyword>
<dbReference type="Gene3D" id="2.60.40.150">
    <property type="entry name" value="C2 domain"/>
    <property type="match status" value="1"/>
</dbReference>
<dbReference type="OrthoDB" id="1068731at2759"/>
<feature type="compositionally biased region" description="Low complexity" evidence="1">
    <location>
        <begin position="39"/>
        <end position="49"/>
    </location>
</feature>
<dbReference type="PANTHER" id="PTHR32246:SF169">
    <property type="entry name" value="PROTEIN SRC2-LIKE"/>
    <property type="match status" value="1"/>
</dbReference>
<dbReference type="RefSeq" id="XP_010249359.1">
    <property type="nucleotide sequence ID" value="XM_010251057.2"/>
</dbReference>
<dbReference type="AlphaFoldDB" id="A0A1U7Z7L4"/>
<dbReference type="InterPro" id="IPR000008">
    <property type="entry name" value="C2_dom"/>
</dbReference>
<gene>
    <name evidence="3" type="primary">LOC104591911</name>
</gene>
<dbReference type="GeneID" id="104591911"/>
<feature type="region of interest" description="Disordered" evidence="1">
    <location>
        <begin position="39"/>
        <end position="62"/>
    </location>
</feature>